<accession>A0A2P2KPL3</accession>
<sequence>MALLSLAASSSFYFKEIKVFNIHVYARPFNFQNAADMISWPSRLADFFHHFYFLLSLFMCHRLDEPSDNNYNCYKLHFTVRLLEFSTA</sequence>
<dbReference type="EMBL" id="GGEC01027143">
    <property type="protein sequence ID" value="MBX07627.1"/>
    <property type="molecule type" value="Transcribed_RNA"/>
</dbReference>
<evidence type="ECO:0000313" key="1">
    <source>
        <dbReference type="EMBL" id="MBX07627.1"/>
    </source>
</evidence>
<reference evidence="1" key="1">
    <citation type="submission" date="2018-02" db="EMBL/GenBank/DDBJ databases">
        <title>Rhizophora mucronata_Transcriptome.</title>
        <authorList>
            <person name="Meera S.P."/>
            <person name="Sreeshan A."/>
            <person name="Augustine A."/>
        </authorList>
    </citation>
    <scope>NUCLEOTIDE SEQUENCE</scope>
    <source>
        <tissue evidence="1">Leaf</tissue>
    </source>
</reference>
<organism evidence="1">
    <name type="scientific">Rhizophora mucronata</name>
    <name type="common">Asiatic mangrove</name>
    <dbReference type="NCBI Taxonomy" id="61149"/>
    <lineage>
        <taxon>Eukaryota</taxon>
        <taxon>Viridiplantae</taxon>
        <taxon>Streptophyta</taxon>
        <taxon>Embryophyta</taxon>
        <taxon>Tracheophyta</taxon>
        <taxon>Spermatophyta</taxon>
        <taxon>Magnoliopsida</taxon>
        <taxon>eudicotyledons</taxon>
        <taxon>Gunneridae</taxon>
        <taxon>Pentapetalae</taxon>
        <taxon>rosids</taxon>
        <taxon>fabids</taxon>
        <taxon>Malpighiales</taxon>
        <taxon>Rhizophoraceae</taxon>
        <taxon>Rhizophora</taxon>
    </lineage>
</organism>
<proteinExistence type="predicted"/>
<dbReference type="AlphaFoldDB" id="A0A2P2KPL3"/>
<protein>
    <submittedName>
        <fullName evidence="1">Uncharacterized protein</fullName>
    </submittedName>
</protein>
<name>A0A2P2KPL3_RHIMU</name>